<reference evidence="5" key="1">
    <citation type="journal article" date="2023" name="Plant J.">
        <title>Genome sequences and population genomics provide insights into the demographic history, inbreeding, and mutation load of two 'living fossil' tree species of Dipteronia.</title>
        <authorList>
            <person name="Feng Y."/>
            <person name="Comes H.P."/>
            <person name="Chen J."/>
            <person name="Zhu S."/>
            <person name="Lu R."/>
            <person name="Zhang X."/>
            <person name="Li P."/>
            <person name="Qiu J."/>
            <person name="Olsen K.M."/>
            <person name="Qiu Y."/>
        </authorList>
    </citation>
    <scope>NUCLEOTIDE SEQUENCE</scope>
    <source>
        <strain evidence="5">NBL</strain>
    </source>
</reference>
<dbReference type="AlphaFoldDB" id="A0AAE0EB12"/>
<evidence type="ECO:0000313" key="6">
    <source>
        <dbReference type="Proteomes" id="UP001281410"/>
    </source>
</evidence>
<gene>
    <name evidence="5" type="ORF">Dsin_013880</name>
</gene>
<dbReference type="Gene3D" id="3.80.10.10">
    <property type="entry name" value="Ribonuclease Inhibitor"/>
    <property type="match status" value="1"/>
</dbReference>
<keyword evidence="6" id="KW-1185">Reference proteome</keyword>
<dbReference type="Gene3D" id="1.20.5.4130">
    <property type="match status" value="1"/>
</dbReference>
<evidence type="ECO:0000256" key="1">
    <source>
        <dbReference type="ARBA" id="ARBA00022737"/>
    </source>
</evidence>
<name>A0AAE0EB12_9ROSI</name>
<evidence type="ECO:0000313" key="5">
    <source>
        <dbReference type="EMBL" id="KAK3219910.1"/>
    </source>
</evidence>
<dbReference type="EMBL" id="JANJYJ010000004">
    <property type="protein sequence ID" value="KAK3219910.1"/>
    <property type="molecule type" value="Genomic_DNA"/>
</dbReference>
<dbReference type="Proteomes" id="UP001281410">
    <property type="component" value="Unassembled WGS sequence"/>
</dbReference>
<dbReference type="InterPro" id="IPR041118">
    <property type="entry name" value="Rx_N"/>
</dbReference>
<dbReference type="InterPro" id="IPR032675">
    <property type="entry name" value="LRR_dom_sf"/>
</dbReference>
<dbReference type="GO" id="GO:0006952">
    <property type="term" value="P:defense response"/>
    <property type="evidence" value="ECO:0007669"/>
    <property type="project" value="UniProtKB-KW"/>
</dbReference>
<dbReference type="GO" id="GO:0000166">
    <property type="term" value="F:nucleotide binding"/>
    <property type="evidence" value="ECO:0007669"/>
    <property type="project" value="UniProtKB-KW"/>
</dbReference>
<proteinExistence type="predicted"/>
<keyword evidence="2" id="KW-0547">Nucleotide-binding</keyword>
<comment type="caution">
    <text evidence="5">The sequence shown here is derived from an EMBL/GenBank/DDBJ whole genome shotgun (WGS) entry which is preliminary data.</text>
</comment>
<keyword evidence="1" id="KW-0677">Repeat</keyword>
<evidence type="ECO:0000259" key="4">
    <source>
        <dbReference type="Pfam" id="PF18052"/>
    </source>
</evidence>
<organism evidence="5 6">
    <name type="scientific">Dipteronia sinensis</name>
    <dbReference type="NCBI Taxonomy" id="43782"/>
    <lineage>
        <taxon>Eukaryota</taxon>
        <taxon>Viridiplantae</taxon>
        <taxon>Streptophyta</taxon>
        <taxon>Embryophyta</taxon>
        <taxon>Tracheophyta</taxon>
        <taxon>Spermatophyta</taxon>
        <taxon>Magnoliopsida</taxon>
        <taxon>eudicotyledons</taxon>
        <taxon>Gunneridae</taxon>
        <taxon>Pentapetalae</taxon>
        <taxon>rosids</taxon>
        <taxon>malvids</taxon>
        <taxon>Sapindales</taxon>
        <taxon>Sapindaceae</taxon>
        <taxon>Hippocastanoideae</taxon>
        <taxon>Acereae</taxon>
        <taxon>Dipteronia</taxon>
    </lineage>
</organism>
<dbReference type="Pfam" id="PF18052">
    <property type="entry name" value="Rx_N"/>
    <property type="match status" value="1"/>
</dbReference>
<evidence type="ECO:0000256" key="3">
    <source>
        <dbReference type="ARBA" id="ARBA00022821"/>
    </source>
</evidence>
<sequence length="265" mass="31461">MFETEWTLRIQNETLKDLSFHFMEVWEDWEYIDVTRDITIMPSLSSLSFYDCPKLKELPDHLPHTTSLKKLFIHFYPTLDQRYRVEKGRDWPRISHIPDIRFDGIAVKLEAKVNAIRDTLDNDEQTVAIDGCMMPIKQPYGLKLQNWERQTIMILNMLFIQPLRCIQELYSGTVKRDALGQVSNVVHTKDTRILMLMMAWQHTERRGLEERAVKDWLDKLKDASYDMDDVLDEWSTAILKLQSERVHKKKVVRFCLEHIASHQIL</sequence>
<protein>
    <recommendedName>
        <fullName evidence="4">Disease resistance N-terminal domain-containing protein</fullName>
    </recommendedName>
</protein>
<evidence type="ECO:0000256" key="2">
    <source>
        <dbReference type="ARBA" id="ARBA00022741"/>
    </source>
</evidence>
<accession>A0AAE0EB12</accession>
<feature type="domain" description="Disease resistance N-terminal" evidence="4">
    <location>
        <begin position="200"/>
        <end position="249"/>
    </location>
</feature>
<keyword evidence="3" id="KW-0611">Plant defense</keyword>